<dbReference type="Pfam" id="PF17921">
    <property type="entry name" value="Integrase_H2C2"/>
    <property type="match status" value="1"/>
</dbReference>
<proteinExistence type="predicted"/>
<dbReference type="Pfam" id="PF05380">
    <property type="entry name" value="Peptidase_A17"/>
    <property type="match status" value="1"/>
</dbReference>
<dbReference type="InterPro" id="IPR040676">
    <property type="entry name" value="DUF5641"/>
</dbReference>
<gene>
    <name evidence="2" type="ORF">PARMNEM_LOCUS44</name>
</gene>
<accession>A0AAV1K409</accession>
<dbReference type="Gene3D" id="3.30.420.10">
    <property type="entry name" value="Ribonuclease H-like superfamily/Ribonuclease H"/>
    <property type="match status" value="1"/>
</dbReference>
<dbReference type="InterPro" id="IPR008042">
    <property type="entry name" value="Retrotrans_Pao"/>
</dbReference>
<reference evidence="2 3" key="1">
    <citation type="submission" date="2023-11" db="EMBL/GenBank/DDBJ databases">
        <authorList>
            <person name="Hedman E."/>
            <person name="Englund M."/>
            <person name="Stromberg M."/>
            <person name="Nyberg Akerstrom W."/>
            <person name="Nylinder S."/>
            <person name="Jareborg N."/>
            <person name="Kallberg Y."/>
            <person name="Kronander E."/>
        </authorList>
    </citation>
    <scope>NUCLEOTIDE SEQUENCE [LARGE SCALE GENOMIC DNA]</scope>
</reference>
<evidence type="ECO:0000313" key="3">
    <source>
        <dbReference type="Proteomes" id="UP001314205"/>
    </source>
</evidence>
<comment type="caution">
    <text evidence="2">The sequence shown here is derived from an EMBL/GenBank/DDBJ whole genome shotgun (WGS) entry which is preliminary data.</text>
</comment>
<dbReference type="GO" id="GO:0015074">
    <property type="term" value="P:DNA integration"/>
    <property type="evidence" value="ECO:0007669"/>
    <property type="project" value="InterPro"/>
</dbReference>
<dbReference type="PANTHER" id="PTHR47331">
    <property type="entry name" value="PHD-TYPE DOMAIN-CONTAINING PROTEIN"/>
    <property type="match status" value="1"/>
</dbReference>
<keyword evidence="3" id="KW-1185">Reference proteome</keyword>
<dbReference type="InterPro" id="IPR041588">
    <property type="entry name" value="Integrase_H2C2"/>
</dbReference>
<dbReference type="Pfam" id="PF18701">
    <property type="entry name" value="DUF5641"/>
    <property type="match status" value="1"/>
</dbReference>
<dbReference type="Gene3D" id="1.10.340.70">
    <property type="match status" value="1"/>
</dbReference>
<dbReference type="SUPFAM" id="SSF53098">
    <property type="entry name" value="Ribonuclease H-like"/>
    <property type="match status" value="1"/>
</dbReference>
<dbReference type="Proteomes" id="UP001314205">
    <property type="component" value="Unassembled WGS sequence"/>
</dbReference>
<dbReference type="PANTHER" id="PTHR47331:SF1">
    <property type="entry name" value="GAG-LIKE PROTEIN"/>
    <property type="match status" value="1"/>
</dbReference>
<evidence type="ECO:0000313" key="2">
    <source>
        <dbReference type="EMBL" id="CAK1577880.1"/>
    </source>
</evidence>
<name>A0AAV1K409_9NEOP</name>
<sequence length="695" mass="78724">MVELDELSKVRIPRWLGTKNNDLAVELHGFCDASKLAYAAVIYLRIIDCSNKVKTSLVVAKTRVAPVKQVSIPRLELCGAVLLARLLAETSEVFNISKNEVHAWTDSTIVLAWLNNHPSRWKTFVGNRVTEILTTLESSQWCHISTKQNPADCASRGVSPALLAENNLWFSGPSFFKEQHISYNRPKNLYTKEEESIKAYVEVVTEGEEDSLFKRYSSLPKLLRVVAYCRKFLKGSVKSRYLQKTEIDKALQCCIRKAQMEKFPEEYADLKSGRSIKKKGSNLRTLGPYLDGSGMIRVAGRLRNAVIEDTIKRPIVLPRDSPFTKLIIADAHIQTLHGGQQLMLNYLRTAYWVIGAKALVKQHIHKCVTCVKNSATTHNQLMGDLPSVRCTPARPFLNSGVDYAGPIQIRTTKGRGHRAYKGYICIFICMVTRAIHLEVVSDMTSQAFLAAFRRFIARRGKCAHLWSDNGTTFVGASKELRELSSIQPKFAEHLEKNGTEWHFIPPRAPNFGGLWEAGVKSTKHHLRRVIGETTLTFEEMSTLLTQIEACLNSRPMTTVNSDDPNEPLPLTPGHFLVGEPLVNAIDRNYDSSNVNSLSRWQLVQKLLQSFWKRWSQEYLVMLMHRYKWSRQIAEPNVGDIVLVKEDDLPPGQWLLGRIIQKHPGEDNITRVVTLRTRSSILKRPTSKLCILPVDK</sequence>
<dbReference type="EMBL" id="CAVLGL010000001">
    <property type="protein sequence ID" value="CAK1577880.1"/>
    <property type="molecule type" value="Genomic_DNA"/>
</dbReference>
<evidence type="ECO:0000259" key="1">
    <source>
        <dbReference type="PROSITE" id="PS50994"/>
    </source>
</evidence>
<dbReference type="InterPro" id="IPR001584">
    <property type="entry name" value="Integrase_cat-core"/>
</dbReference>
<dbReference type="GO" id="GO:0003676">
    <property type="term" value="F:nucleic acid binding"/>
    <property type="evidence" value="ECO:0007669"/>
    <property type="project" value="InterPro"/>
</dbReference>
<feature type="domain" description="Integrase catalytic" evidence="1">
    <location>
        <begin position="391"/>
        <end position="572"/>
    </location>
</feature>
<organism evidence="2 3">
    <name type="scientific">Parnassius mnemosyne</name>
    <name type="common">clouded apollo</name>
    <dbReference type="NCBI Taxonomy" id="213953"/>
    <lineage>
        <taxon>Eukaryota</taxon>
        <taxon>Metazoa</taxon>
        <taxon>Ecdysozoa</taxon>
        <taxon>Arthropoda</taxon>
        <taxon>Hexapoda</taxon>
        <taxon>Insecta</taxon>
        <taxon>Pterygota</taxon>
        <taxon>Neoptera</taxon>
        <taxon>Endopterygota</taxon>
        <taxon>Lepidoptera</taxon>
        <taxon>Glossata</taxon>
        <taxon>Ditrysia</taxon>
        <taxon>Papilionoidea</taxon>
        <taxon>Papilionidae</taxon>
        <taxon>Parnassiinae</taxon>
        <taxon>Parnassini</taxon>
        <taxon>Parnassius</taxon>
        <taxon>Driopa</taxon>
    </lineage>
</organism>
<dbReference type="PROSITE" id="PS50994">
    <property type="entry name" value="INTEGRASE"/>
    <property type="match status" value="1"/>
</dbReference>
<protein>
    <recommendedName>
        <fullName evidence="1">Integrase catalytic domain-containing protein</fullName>
    </recommendedName>
</protein>
<dbReference type="InterPro" id="IPR036397">
    <property type="entry name" value="RNaseH_sf"/>
</dbReference>
<dbReference type="InterPro" id="IPR012337">
    <property type="entry name" value="RNaseH-like_sf"/>
</dbReference>
<dbReference type="Pfam" id="PF00665">
    <property type="entry name" value="rve"/>
    <property type="match status" value="1"/>
</dbReference>
<dbReference type="AlphaFoldDB" id="A0AAV1K409"/>